<dbReference type="SUPFAM" id="SSF64397">
    <property type="entry name" value="Hsp33 domain"/>
    <property type="match status" value="1"/>
</dbReference>
<evidence type="ECO:0000256" key="4">
    <source>
        <dbReference type="ARBA" id="ARBA00023186"/>
    </source>
</evidence>
<evidence type="ECO:0000256" key="3">
    <source>
        <dbReference type="ARBA" id="ARBA00023157"/>
    </source>
</evidence>
<keyword evidence="1" id="KW-0963">Cytoplasm</keyword>
<evidence type="ECO:0000313" key="7">
    <source>
        <dbReference type="Proteomes" id="UP000623067"/>
    </source>
</evidence>
<dbReference type="InterPro" id="IPR016154">
    <property type="entry name" value="Heat_shock_Hsp33_C"/>
</dbReference>
<gene>
    <name evidence="6" type="primary">hslO</name>
    <name evidence="6" type="ORF">GCM10011380_27480</name>
</gene>
<dbReference type="Gene3D" id="1.10.287.480">
    <property type="entry name" value="helix hairpin bin"/>
    <property type="match status" value="1"/>
</dbReference>
<keyword evidence="5" id="KW-0676">Redox-active center</keyword>
<evidence type="ECO:0000256" key="1">
    <source>
        <dbReference type="ARBA" id="ARBA00022490"/>
    </source>
</evidence>
<dbReference type="InterPro" id="IPR023212">
    <property type="entry name" value="Hsp33_helix_hairpin_bin_dom_sf"/>
</dbReference>
<dbReference type="Gene3D" id="3.90.1280.10">
    <property type="entry name" value="HSP33 redox switch-like"/>
    <property type="match status" value="1"/>
</dbReference>
<dbReference type="Proteomes" id="UP000623067">
    <property type="component" value="Unassembled WGS sequence"/>
</dbReference>
<sequence>MADLDRVLGFTIPGRHARGRMVRLGPAMQAILAAHDYPPAIEALLAEALTLCALMGATLKDEKGQLTMQSRSETGVVTLLVCDYRGGELRGYIEYDAERLAEMPEAPTLFALFGQGYLAITFDLATTGERYQGIVPLDGDTLAAAAQSYFAQSEQIPTLVRVGVNRDAAGQRIAGGLLLQHLPEGEEGRERLHTRLDHPEWEHVAALGQTMGADELADAALPLETLVWRLFNEEEEVRVLASTPIGRGCRCTAEHIRGVLAKFGVAERREMADERGVIEVDCAFCAVKFPVFAEDLTMADGAQADRHPAITRR</sequence>
<comment type="caution">
    <text evidence="6">The sequence shown here is derived from an EMBL/GenBank/DDBJ whole genome shotgun (WGS) entry which is preliminary data.</text>
</comment>
<accession>A0A916WX16</accession>
<dbReference type="GO" id="GO:0051082">
    <property type="term" value="F:unfolded protein binding"/>
    <property type="evidence" value="ECO:0007669"/>
    <property type="project" value="InterPro"/>
</dbReference>
<dbReference type="CDD" id="cd00498">
    <property type="entry name" value="Hsp33"/>
    <property type="match status" value="1"/>
</dbReference>
<dbReference type="Gene3D" id="3.55.30.10">
    <property type="entry name" value="Hsp33 domain"/>
    <property type="match status" value="1"/>
</dbReference>
<dbReference type="PANTHER" id="PTHR30111">
    <property type="entry name" value="33 KDA CHAPERONIN"/>
    <property type="match status" value="1"/>
</dbReference>
<reference evidence="6" key="2">
    <citation type="submission" date="2020-09" db="EMBL/GenBank/DDBJ databases">
        <authorList>
            <person name="Sun Q."/>
            <person name="Zhou Y."/>
        </authorList>
    </citation>
    <scope>NUCLEOTIDE SEQUENCE</scope>
    <source>
        <strain evidence="6">CGMCC 1.15330</strain>
    </source>
</reference>
<protein>
    <submittedName>
        <fullName evidence="6">33 kDa chaperonin</fullName>
    </submittedName>
</protein>
<evidence type="ECO:0000313" key="6">
    <source>
        <dbReference type="EMBL" id="GGB36592.1"/>
    </source>
</evidence>
<dbReference type="EMBL" id="BMIH01000003">
    <property type="protein sequence ID" value="GGB36592.1"/>
    <property type="molecule type" value="Genomic_DNA"/>
</dbReference>
<evidence type="ECO:0000256" key="5">
    <source>
        <dbReference type="ARBA" id="ARBA00023284"/>
    </source>
</evidence>
<organism evidence="6 7">
    <name type="scientific">Sphingomonas metalli</name>
    <dbReference type="NCBI Taxonomy" id="1779358"/>
    <lineage>
        <taxon>Bacteria</taxon>
        <taxon>Pseudomonadati</taxon>
        <taxon>Pseudomonadota</taxon>
        <taxon>Alphaproteobacteria</taxon>
        <taxon>Sphingomonadales</taxon>
        <taxon>Sphingomonadaceae</taxon>
        <taxon>Sphingomonas</taxon>
    </lineage>
</organism>
<keyword evidence="7" id="KW-1185">Reference proteome</keyword>
<dbReference type="InterPro" id="IPR016153">
    <property type="entry name" value="Heat_shock_Hsp33_N"/>
</dbReference>
<keyword evidence="3" id="KW-1015">Disulfide bond</keyword>
<dbReference type="GO" id="GO:0042026">
    <property type="term" value="P:protein refolding"/>
    <property type="evidence" value="ECO:0007669"/>
    <property type="project" value="TreeGrafter"/>
</dbReference>
<dbReference type="GO" id="GO:0005737">
    <property type="term" value="C:cytoplasm"/>
    <property type="evidence" value="ECO:0007669"/>
    <property type="project" value="InterPro"/>
</dbReference>
<dbReference type="GO" id="GO:0044183">
    <property type="term" value="F:protein folding chaperone"/>
    <property type="evidence" value="ECO:0007669"/>
    <property type="project" value="TreeGrafter"/>
</dbReference>
<keyword evidence="4" id="KW-0143">Chaperone</keyword>
<dbReference type="SUPFAM" id="SSF118352">
    <property type="entry name" value="HSP33 redox switch-like"/>
    <property type="match status" value="1"/>
</dbReference>
<dbReference type="InterPro" id="IPR000397">
    <property type="entry name" value="Heat_shock_Hsp33"/>
</dbReference>
<dbReference type="PIRSF" id="PIRSF005261">
    <property type="entry name" value="Heat_shock_Hsp33"/>
    <property type="match status" value="1"/>
</dbReference>
<keyword evidence="2" id="KW-0862">Zinc</keyword>
<reference evidence="6" key="1">
    <citation type="journal article" date="2014" name="Int. J. Syst. Evol. Microbiol.">
        <title>Complete genome sequence of Corynebacterium casei LMG S-19264T (=DSM 44701T), isolated from a smear-ripened cheese.</title>
        <authorList>
            <consortium name="US DOE Joint Genome Institute (JGI-PGF)"/>
            <person name="Walter F."/>
            <person name="Albersmeier A."/>
            <person name="Kalinowski J."/>
            <person name="Ruckert C."/>
        </authorList>
    </citation>
    <scope>NUCLEOTIDE SEQUENCE</scope>
    <source>
        <strain evidence="6">CGMCC 1.15330</strain>
    </source>
</reference>
<dbReference type="PANTHER" id="PTHR30111:SF1">
    <property type="entry name" value="33 KDA CHAPERONIN"/>
    <property type="match status" value="1"/>
</dbReference>
<name>A0A916WX16_9SPHN</name>
<dbReference type="AlphaFoldDB" id="A0A916WX16"/>
<dbReference type="Pfam" id="PF01430">
    <property type="entry name" value="HSP33"/>
    <property type="match status" value="1"/>
</dbReference>
<evidence type="ECO:0000256" key="2">
    <source>
        <dbReference type="ARBA" id="ARBA00022833"/>
    </source>
</evidence>
<proteinExistence type="predicted"/>